<dbReference type="EMBL" id="MT144770">
    <property type="protein sequence ID" value="QJH99130.1"/>
    <property type="molecule type" value="Genomic_DNA"/>
</dbReference>
<protein>
    <submittedName>
        <fullName evidence="1">Uncharacterized protein</fullName>
    </submittedName>
</protein>
<accession>A0A6H1ZQ55</accession>
<dbReference type="EMBL" id="MT144146">
    <property type="protein sequence ID" value="QJA49638.1"/>
    <property type="molecule type" value="Genomic_DNA"/>
</dbReference>
<organism evidence="1">
    <name type="scientific">viral metagenome</name>
    <dbReference type="NCBI Taxonomy" id="1070528"/>
    <lineage>
        <taxon>unclassified sequences</taxon>
        <taxon>metagenomes</taxon>
        <taxon>organismal metagenomes</taxon>
    </lineage>
</organism>
<name>A0A6H1ZQ55_9ZZZZ</name>
<dbReference type="AlphaFoldDB" id="A0A6H1ZQ55"/>
<gene>
    <name evidence="1" type="ORF">TM448A01416_0016</name>
    <name evidence="2" type="ORF">TM448B01493_0016</name>
</gene>
<evidence type="ECO:0000313" key="1">
    <source>
        <dbReference type="EMBL" id="QJA49638.1"/>
    </source>
</evidence>
<proteinExistence type="predicted"/>
<sequence>MRQFNAYTLDDWPRRKSAEIIFHNTNEAIYYANLVEDRLAAYDLLKKWRKKNQQDLDHLKSKTPFNFNRLFDLAVRGQLYRECMEEIQRLNESEVI</sequence>
<evidence type="ECO:0000313" key="2">
    <source>
        <dbReference type="EMBL" id="QJH99130.1"/>
    </source>
</evidence>
<reference evidence="1" key="1">
    <citation type="submission" date="2020-03" db="EMBL/GenBank/DDBJ databases">
        <title>The deep terrestrial virosphere.</title>
        <authorList>
            <person name="Holmfeldt K."/>
            <person name="Nilsson E."/>
            <person name="Simone D."/>
            <person name="Lopez-Fernandez M."/>
            <person name="Wu X."/>
            <person name="de Brujin I."/>
            <person name="Lundin D."/>
            <person name="Andersson A."/>
            <person name="Bertilsson S."/>
            <person name="Dopson M."/>
        </authorList>
    </citation>
    <scope>NUCLEOTIDE SEQUENCE</scope>
    <source>
        <strain evidence="1">TM448A01416</strain>
        <strain evidence="2">TM448B01493</strain>
    </source>
</reference>